<reference evidence="2" key="1">
    <citation type="submission" date="2023-08" db="EMBL/GenBank/DDBJ databases">
        <title>Complete Genome Sequences of butyrate producing Anaerostipes hadrus strains BA1 and GIF7 isolated from the terminal ileum of a healthy lean male.</title>
        <authorList>
            <person name="Low A."/>
            <person name="Sheludchenko M."/>
            <person name="Cheng H.E."/>
            <person name="Koh X.Q."/>
            <person name="Lee J."/>
        </authorList>
    </citation>
    <scope>NUCLEOTIDE SEQUENCE</scope>
    <source>
        <strain evidence="2">BA1</strain>
    </source>
</reference>
<protein>
    <submittedName>
        <fullName evidence="2">Uncharacterized protein</fullName>
    </submittedName>
</protein>
<name>A0AAQ3PS93_ANAHA</name>
<dbReference type="RefSeq" id="WP_306856464.1">
    <property type="nucleotide sequence ID" value="NZ_CP132968.1"/>
</dbReference>
<accession>A0AAQ3PS93</accession>
<proteinExistence type="predicted"/>
<feature type="transmembrane region" description="Helical" evidence="1">
    <location>
        <begin position="240"/>
        <end position="260"/>
    </location>
</feature>
<feature type="transmembrane region" description="Helical" evidence="1">
    <location>
        <begin position="210"/>
        <end position="228"/>
    </location>
</feature>
<dbReference type="Proteomes" id="UP001243496">
    <property type="component" value="Chromosome"/>
</dbReference>
<keyword evidence="1" id="KW-0812">Transmembrane</keyword>
<feature type="transmembrane region" description="Helical" evidence="1">
    <location>
        <begin position="97"/>
        <end position="115"/>
    </location>
</feature>
<keyword evidence="1" id="KW-0472">Membrane</keyword>
<dbReference type="Pfam" id="PF20214">
    <property type="entry name" value="DUF6574"/>
    <property type="match status" value="1"/>
</dbReference>
<dbReference type="GeneID" id="92742112"/>
<evidence type="ECO:0000313" key="2">
    <source>
        <dbReference type="EMBL" id="WMD16074.1"/>
    </source>
</evidence>
<organism evidence="2 3">
    <name type="scientific">Anaerostipes hadrus</name>
    <dbReference type="NCBI Taxonomy" id="649756"/>
    <lineage>
        <taxon>Bacteria</taxon>
        <taxon>Bacillati</taxon>
        <taxon>Bacillota</taxon>
        <taxon>Clostridia</taxon>
        <taxon>Lachnospirales</taxon>
        <taxon>Lachnospiraceae</taxon>
        <taxon>Anaerostipes</taxon>
    </lineage>
</organism>
<feature type="transmembrane region" description="Helical" evidence="1">
    <location>
        <begin position="185"/>
        <end position="204"/>
    </location>
</feature>
<evidence type="ECO:0000256" key="1">
    <source>
        <dbReference type="SAM" id="Phobius"/>
    </source>
</evidence>
<evidence type="ECO:0000313" key="3">
    <source>
        <dbReference type="Proteomes" id="UP001243496"/>
    </source>
</evidence>
<dbReference type="InterPro" id="IPR046481">
    <property type="entry name" value="DUF6574"/>
</dbReference>
<gene>
    <name evidence="2" type="ORF">RBI15_11940</name>
</gene>
<keyword evidence="1" id="KW-1133">Transmembrane helix</keyword>
<dbReference type="EMBL" id="CP132968">
    <property type="protein sequence ID" value="WMD16074.1"/>
    <property type="molecule type" value="Genomic_DNA"/>
</dbReference>
<feature type="transmembrane region" description="Helical" evidence="1">
    <location>
        <begin position="145"/>
        <end position="164"/>
    </location>
</feature>
<sequence>MGDRQRFILLLLDAMMREEKENIFMAKFCTKCGRRLIDGQPCSCTQTQQPVHDMQESVQKEVKDKAKNFCTQALEMIKHPSTGFVEAVSDKDSKNGLILMGIEAVLTGLYLYVLLQKIVSATMSGINSVFGTSRTAAQTPSLGGFFGYGIIIAIIVSLVIATLVMGLMKAMAEADINWFQSCQIAGMRSLGLSLGWILGILGLFLGMYQFAILIIVVGGVLGMIYMIVAMMSYPNTKKDMIAYVVLITILVATFISYFVLKEFVLSSLINNGGSTTNFLNNIL</sequence>
<dbReference type="AlphaFoldDB" id="A0AAQ3PS93"/>